<evidence type="ECO:0000259" key="9">
    <source>
        <dbReference type="Pfam" id="PF20216"/>
    </source>
</evidence>
<name>A0A1G9DX93_9BACT</name>
<dbReference type="InterPro" id="IPR022764">
    <property type="entry name" value="Peptidase_S54_rhomboid_dom"/>
</dbReference>
<feature type="transmembrane region" description="Helical" evidence="7">
    <location>
        <begin position="172"/>
        <end position="189"/>
    </location>
</feature>
<keyword evidence="11" id="KW-1185">Reference proteome</keyword>
<evidence type="ECO:0000256" key="5">
    <source>
        <dbReference type="ARBA" id="ARBA00022989"/>
    </source>
</evidence>
<dbReference type="GO" id="GO:0016020">
    <property type="term" value="C:membrane"/>
    <property type="evidence" value="ECO:0007669"/>
    <property type="project" value="UniProtKB-SubCell"/>
</dbReference>
<dbReference type="Pfam" id="PF20216">
    <property type="entry name" value="DUF6576"/>
    <property type="match status" value="1"/>
</dbReference>
<feature type="transmembrane region" description="Helical" evidence="7">
    <location>
        <begin position="195"/>
        <end position="214"/>
    </location>
</feature>
<proteinExistence type="inferred from homology"/>
<feature type="domain" description="DUF6576" evidence="9">
    <location>
        <begin position="235"/>
        <end position="280"/>
    </location>
</feature>
<evidence type="ECO:0000259" key="8">
    <source>
        <dbReference type="Pfam" id="PF01694"/>
    </source>
</evidence>
<feature type="transmembrane region" description="Helical" evidence="7">
    <location>
        <begin position="109"/>
        <end position="129"/>
    </location>
</feature>
<reference evidence="10 11" key="1">
    <citation type="submission" date="2016-10" db="EMBL/GenBank/DDBJ databases">
        <authorList>
            <person name="de Groot N.N."/>
        </authorList>
    </citation>
    <scope>NUCLEOTIDE SEQUENCE [LARGE SCALE GENOMIC DNA]</scope>
    <source>
        <strain evidence="10 11">DSM 25186</strain>
    </source>
</reference>
<dbReference type="GO" id="GO:0006508">
    <property type="term" value="P:proteolysis"/>
    <property type="evidence" value="ECO:0007669"/>
    <property type="project" value="UniProtKB-KW"/>
</dbReference>
<organism evidence="10 11">
    <name type="scientific">Catalinimonas alkaloidigena</name>
    <dbReference type="NCBI Taxonomy" id="1075417"/>
    <lineage>
        <taxon>Bacteria</taxon>
        <taxon>Pseudomonadati</taxon>
        <taxon>Bacteroidota</taxon>
        <taxon>Cytophagia</taxon>
        <taxon>Cytophagales</taxon>
        <taxon>Catalimonadaceae</taxon>
        <taxon>Catalinimonas</taxon>
    </lineage>
</organism>
<comment type="subcellular location">
    <subcellularLocation>
        <location evidence="1">Membrane</location>
        <topology evidence="1">Multi-pass membrane protein</topology>
    </subcellularLocation>
</comment>
<dbReference type="Proteomes" id="UP000198510">
    <property type="component" value="Unassembled WGS sequence"/>
</dbReference>
<dbReference type="PANTHER" id="PTHR43731:SF14">
    <property type="entry name" value="PRESENILIN-ASSOCIATED RHOMBOID-LIKE PROTEIN, MITOCHONDRIAL"/>
    <property type="match status" value="1"/>
</dbReference>
<keyword evidence="4" id="KW-0378">Hydrolase</keyword>
<dbReference type="InterPro" id="IPR035952">
    <property type="entry name" value="Rhomboid-like_sf"/>
</dbReference>
<dbReference type="Pfam" id="PF01694">
    <property type="entry name" value="Rhomboid"/>
    <property type="match status" value="1"/>
</dbReference>
<feature type="transmembrane region" description="Helical" evidence="7">
    <location>
        <begin position="81"/>
        <end position="102"/>
    </location>
</feature>
<sequence>MRDIGAIGLGLILLNFACSYKGFSDPQFFERYKFEVDSILLHKEYGRLLSSGFLHGGWMHLIFNMLSLHAFSGLMEYDLGWRAFLLIYVAGLLGGNLLSLYLHRQHGDYSAIGASGAVCGVVFASIALFPGMEIGFFGLPFQMPSWLFGTGYVAYCIFGIKANRDNIGHDAHLGGALVGMVLAVLLHPSALKANYLTLLVIALPTVAFLGLIIAKPHLLLIERPFAKAEQRADTTVDRRFNEAKLQHQHELDLLLDKISHNGIESLSATERQKLEAYAKRGE</sequence>
<protein>
    <submittedName>
        <fullName evidence="10">Membrane associated serine protease, rhomboid family</fullName>
    </submittedName>
</protein>
<dbReference type="InterPro" id="IPR050925">
    <property type="entry name" value="Rhomboid_protease_S54"/>
</dbReference>
<dbReference type="AlphaFoldDB" id="A0A1G9DX93"/>
<gene>
    <name evidence="10" type="ORF">SAMN05421823_103281</name>
</gene>
<accession>A0A1G9DX93</accession>
<evidence type="ECO:0000256" key="3">
    <source>
        <dbReference type="ARBA" id="ARBA00022692"/>
    </source>
</evidence>
<evidence type="ECO:0000256" key="6">
    <source>
        <dbReference type="ARBA" id="ARBA00023136"/>
    </source>
</evidence>
<dbReference type="GO" id="GO:0004252">
    <property type="term" value="F:serine-type endopeptidase activity"/>
    <property type="evidence" value="ECO:0007669"/>
    <property type="project" value="InterPro"/>
</dbReference>
<keyword evidence="3 7" id="KW-0812">Transmembrane</keyword>
<dbReference type="Gene3D" id="1.20.1540.10">
    <property type="entry name" value="Rhomboid-like"/>
    <property type="match status" value="1"/>
</dbReference>
<dbReference type="STRING" id="1075417.SAMN05421823_103281"/>
<dbReference type="SUPFAM" id="SSF144091">
    <property type="entry name" value="Rhomboid-like"/>
    <property type="match status" value="1"/>
</dbReference>
<feature type="transmembrane region" description="Helical" evidence="7">
    <location>
        <begin position="141"/>
        <end position="160"/>
    </location>
</feature>
<dbReference type="PANTHER" id="PTHR43731">
    <property type="entry name" value="RHOMBOID PROTEASE"/>
    <property type="match status" value="1"/>
</dbReference>
<keyword evidence="10" id="KW-0645">Protease</keyword>
<comment type="similarity">
    <text evidence="2">Belongs to the peptidase S54 family.</text>
</comment>
<evidence type="ECO:0000313" key="10">
    <source>
        <dbReference type="EMBL" id="SDK68495.1"/>
    </source>
</evidence>
<dbReference type="OrthoDB" id="9807874at2"/>
<dbReference type="RefSeq" id="WP_089681300.1">
    <property type="nucleotide sequence ID" value="NZ_FNFO01000003.1"/>
</dbReference>
<dbReference type="EMBL" id="FNFO01000003">
    <property type="protein sequence ID" value="SDK68495.1"/>
    <property type="molecule type" value="Genomic_DNA"/>
</dbReference>
<feature type="domain" description="Peptidase S54 rhomboid" evidence="8">
    <location>
        <begin position="43"/>
        <end position="188"/>
    </location>
</feature>
<keyword evidence="5 7" id="KW-1133">Transmembrane helix</keyword>
<evidence type="ECO:0000256" key="1">
    <source>
        <dbReference type="ARBA" id="ARBA00004141"/>
    </source>
</evidence>
<evidence type="ECO:0000256" key="4">
    <source>
        <dbReference type="ARBA" id="ARBA00022801"/>
    </source>
</evidence>
<evidence type="ECO:0000313" key="11">
    <source>
        <dbReference type="Proteomes" id="UP000198510"/>
    </source>
</evidence>
<dbReference type="InterPro" id="IPR046483">
    <property type="entry name" value="DUF6576"/>
</dbReference>
<evidence type="ECO:0000256" key="7">
    <source>
        <dbReference type="SAM" id="Phobius"/>
    </source>
</evidence>
<evidence type="ECO:0000256" key="2">
    <source>
        <dbReference type="ARBA" id="ARBA00009045"/>
    </source>
</evidence>
<keyword evidence="6 7" id="KW-0472">Membrane</keyword>